<dbReference type="InterPro" id="IPR026960">
    <property type="entry name" value="RVT-Znf"/>
</dbReference>
<gene>
    <name evidence="2" type="ORF">MTR67_052193</name>
</gene>
<protein>
    <recommendedName>
        <fullName evidence="1">Reverse transcriptase zinc-binding domain-containing protein</fullName>
    </recommendedName>
</protein>
<reference evidence="2" key="1">
    <citation type="submission" date="2023-08" db="EMBL/GenBank/DDBJ databases">
        <title>A de novo genome assembly of Solanum verrucosum Schlechtendal, a Mexican diploid species geographically isolated from the other diploid A-genome species in potato relatives.</title>
        <authorList>
            <person name="Hosaka K."/>
        </authorList>
    </citation>
    <scope>NUCLEOTIDE SEQUENCE</scope>
    <source>
        <tissue evidence="2">Young leaves</tissue>
    </source>
</reference>
<accession>A0AAF0V4M1</accession>
<name>A0AAF0V4M1_SOLVR</name>
<dbReference type="Pfam" id="PF13966">
    <property type="entry name" value="zf-RVT"/>
    <property type="match status" value="1"/>
</dbReference>
<dbReference type="EMBL" id="CP133623">
    <property type="protein sequence ID" value="WMV58808.1"/>
    <property type="molecule type" value="Genomic_DNA"/>
</dbReference>
<feature type="non-terminal residue" evidence="2">
    <location>
        <position position="1"/>
    </location>
</feature>
<proteinExistence type="predicted"/>
<dbReference type="Proteomes" id="UP001234989">
    <property type="component" value="Chromosome 12"/>
</dbReference>
<sequence length="176" mass="20492">WGLSVTGGRKTGPWSAIWKSVAPTKVKCFVWLVARRACLTHEALQKRGINIASRCLLCKEALETNKHLFLHCKVTTQVWALFINLASLNWCMPEHTTNLLSCWIRRGGSKSQKKWWSTVPACIWWNIWKERNQRIFEGKECSIQKIKWKVITSLSFWCKEQNIEEENQLVDFVGSL</sequence>
<dbReference type="AlphaFoldDB" id="A0AAF0V4M1"/>
<evidence type="ECO:0000259" key="1">
    <source>
        <dbReference type="Pfam" id="PF13966"/>
    </source>
</evidence>
<evidence type="ECO:0000313" key="3">
    <source>
        <dbReference type="Proteomes" id="UP001234989"/>
    </source>
</evidence>
<feature type="domain" description="Reverse transcriptase zinc-binding" evidence="1">
    <location>
        <begin position="7"/>
        <end position="79"/>
    </location>
</feature>
<keyword evidence="3" id="KW-1185">Reference proteome</keyword>
<evidence type="ECO:0000313" key="2">
    <source>
        <dbReference type="EMBL" id="WMV58808.1"/>
    </source>
</evidence>
<organism evidence="2 3">
    <name type="scientific">Solanum verrucosum</name>
    <dbReference type="NCBI Taxonomy" id="315347"/>
    <lineage>
        <taxon>Eukaryota</taxon>
        <taxon>Viridiplantae</taxon>
        <taxon>Streptophyta</taxon>
        <taxon>Embryophyta</taxon>
        <taxon>Tracheophyta</taxon>
        <taxon>Spermatophyta</taxon>
        <taxon>Magnoliopsida</taxon>
        <taxon>eudicotyledons</taxon>
        <taxon>Gunneridae</taxon>
        <taxon>Pentapetalae</taxon>
        <taxon>asterids</taxon>
        <taxon>lamiids</taxon>
        <taxon>Solanales</taxon>
        <taxon>Solanaceae</taxon>
        <taxon>Solanoideae</taxon>
        <taxon>Solaneae</taxon>
        <taxon>Solanum</taxon>
    </lineage>
</organism>